<dbReference type="EMBL" id="ML993893">
    <property type="protein sequence ID" value="KAF2203801.1"/>
    <property type="molecule type" value="Genomic_DNA"/>
</dbReference>
<keyword evidence="3" id="KW-1185">Reference proteome</keyword>
<comment type="caution">
    <text evidence="2">The sequence shown here is derived from an EMBL/GenBank/DDBJ whole genome shotgun (WGS) entry which is preliminary data.</text>
</comment>
<proteinExistence type="predicted"/>
<dbReference type="AlphaFoldDB" id="A0A9P4JSX5"/>
<evidence type="ECO:0000313" key="2">
    <source>
        <dbReference type="EMBL" id="KAF2203801.1"/>
    </source>
</evidence>
<dbReference type="Proteomes" id="UP000799536">
    <property type="component" value="Unassembled WGS sequence"/>
</dbReference>
<accession>A0A9P4JSX5</accession>
<feature type="chain" id="PRO_5040494867" description="Secreted protein" evidence="1">
    <location>
        <begin position="26"/>
        <end position="87"/>
    </location>
</feature>
<reference evidence="2" key="1">
    <citation type="journal article" date="2020" name="Stud. Mycol.">
        <title>101 Dothideomycetes genomes: a test case for predicting lifestyles and emergence of pathogens.</title>
        <authorList>
            <person name="Haridas S."/>
            <person name="Albert R."/>
            <person name="Binder M."/>
            <person name="Bloem J."/>
            <person name="Labutti K."/>
            <person name="Salamov A."/>
            <person name="Andreopoulos B."/>
            <person name="Baker S."/>
            <person name="Barry K."/>
            <person name="Bills G."/>
            <person name="Bluhm B."/>
            <person name="Cannon C."/>
            <person name="Castanera R."/>
            <person name="Culley D."/>
            <person name="Daum C."/>
            <person name="Ezra D."/>
            <person name="Gonzalez J."/>
            <person name="Henrissat B."/>
            <person name="Kuo A."/>
            <person name="Liang C."/>
            <person name="Lipzen A."/>
            <person name="Lutzoni F."/>
            <person name="Magnuson J."/>
            <person name="Mondo S."/>
            <person name="Nolan M."/>
            <person name="Ohm R."/>
            <person name="Pangilinan J."/>
            <person name="Park H.-J."/>
            <person name="Ramirez L."/>
            <person name="Alfaro M."/>
            <person name="Sun H."/>
            <person name="Tritt A."/>
            <person name="Yoshinaga Y."/>
            <person name="Zwiers L.-H."/>
            <person name="Turgeon B."/>
            <person name="Goodwin S."/>
            <person name="Spatafora J."/>
            <person name="Crous P."/>
            <person name="Grigoriev I."/>
        </authorList>
    </citation>
    <scope>NUCLEOTIDE SEQUENCE</scope>
    <source>
        <strain evidence="2">ATCC 74209</strain>
    </source>
</reference>
<name>A0A9P4JSX5_9PLEO</name>
<protein>
    <recommendedName>
        <fullName evidence="4">Secreted protein</fullName>
    </recommendedName>
</protein>
<feature type="signal peptide" evidence="1">
    <location>
        <begin position="1"/>
        <end position="25"/>
    </location>
</feature>
<evidence type="ECO:0000256" key="1">
    <source>
        <dbReference type="SAM" id="SignalP"/>
    </source>
</evidence>
<keyword evidence="1" id="KW-0732">Signal</keyword>
<sequence>MREKYLYRLFFSCRFLFVLLQLRRSFHFSVSLFPIPQIGPYERNDMMICFPLSCKTSVWSVHYCDRRVCTMAYQAFCSFLVFCFHFA</sequence>
<gene>
    <name evidence="2" type="ORF">GQ43DRAFT_239798</name>
</gene>
<organism evidence="2 3">
    <name type="scientific">Delitschia confertaspora ATCC 74209</name>
    <dbReference type="NCBI Taxonomy" id="1513339"/>
    <lineage>
        <taxon>Eukaryota</taxon>
        <taxon>Fungi</taxon>
        <taxon>Dikarya</taxon>
        <taxon>Ascomycota</taxon>
        <taxon>Pezizomycotina</taxon>
        <taxon>Dothideomycetes</taxon>
        <taxon>Pleosporomycetidae</taxon>
        <taxon>Pleosporales</taxon>
        <taxon>Delitschiaceae</taxon>
        <taxon>Delitschia</taxon>
    </lineage>
</organism>
<evidence type="ECO:0000313" key="3">
    <source>
        <dbReference type="Proteomes" id="UP000799536"/>
    </source>
</evidence>
<evidence type="ECO:0008006" key="4">
    <source>
        <dbReference type="Google" id="ProtNLM"/>
    </source>
</evidence>